<accession>A0A1G2JBV2</accession>
<evidence type="ECO:0000256" key="1">
    <source>
        <dbReference type="ARBA" id="ARBA00009943"/>
    </source>
</evidence>
<dbReference type="InterPro" id="IPR050644">
    <property type="entry name" value="PG_Glycine_Bridge_Synth"/>
</dbReference>
<dbReference type="PROSITE" id="PS51191">
    <property type="entry name" value="FEMABX"/>
    <property type="match status" value="1"/>
</dbReference>
<evidence type="ECO:0000256" key="3">
    <source>
        <dbReference type="ARBA" id="ARBA00022960"/>
    </source>
</evidence>
<dbReference type="EMBL" id="MHPP01000014">
    <property type="protein sequence ID" value="OGZ84616.1"/>
    <property type="molecule type" value="Genomic_DNA"/>
</dbReference>
<dbReference type="STRING" id="1802229.A2401_01025"/>
<protein>
    <recommendedName>
        <fullName evidence="9">BioF2-like acetyltransferase domain-containing protein</fullName>
    </recommendedName>
</protein>
<dbReference type="SUPFAM" id="SSF55729">
    <property type="entry name" value="Acyl-CoA N-acyltransferases (Nat)"/>
    <property type="match status" value="2"/>
</dbReference>
<dbReference type="Proteomes" id="UP000177751">
    <property type="component" value="Unassembled WGS sequence"/>
</dbReference>
<dbReference type="GO" id="GO:0009252">
    <property type="term" value="P:peptidoglycan biosynthetic process"/>
    <property type="evidence" value="ECO:0007669"/>
    <property type="project" value="UniProtKB-KW"/>
</dbReference>
<dbReference type="GO" id="GO:0071555">
    <property type="term" value="P:cell wall organization"/>
    <property type="evidence" value="ECO:0007669"/>
    <property type="project" value="UniProtKB-KW"/>
</dbReference>
<dbReference type="Gene3D" id="3.40.630.30">
    <property type="match status" value="1"/>
</dbReference>
<dbReference type="PANTHER" id="PTHR36174">
    <property type="entry name" value="LIPID II:GLYCINE GLYCYLTRANSFERASE"/>
    <property type="match status" value="1"/>
</dbReference>
<dbReference type="AlphaFoldDB" id="A0A1G2JBV2"/>
<evidence type="ECO:0000313" key="8">
    <source>
        <dbReference type="Proteomes" id="UP000177751"/>
    </source>
</evidence>
<sequence length="353" mass="40990">MEIREITNKDEWEDFLGGCTEKTFLQSWNWGEFCAPGAPASGLNLGNKIWRFGIFDNEKLVSVAMAIKVLAKRGTFLFIPHGPVFSESSNIAGKKQILELIIIRLDEIAKEEKASFIRISPLLLKNEENNRIFEDLNFRPSPMHSSAYEATWKLDIFFEEGELLKNMRKTTRYLIRKATENQDISIEISADPINIEVYQKLNKAVSKRQNFIPFSDSSIKNEFEIFKKDNQAVFLFGKYKGETVAGAMVIFWQGIAYYHQAASVGKYSKFSIPYLLQWRAILEAKRRGCKIYDFWGFTDPEKFPHHPWAGPTLFKMGFGGYKEEYVQTQDFVLSPKYWFNYIIELIRAKRRGL</sequence>
<evidence type="ECO:0000256" key="6">
    <source>
        <dbReference type="ARBA" id="ARBA00023316"/>
    </source>
</evidence>
<dbReference type="InterPro" id="IPR003447">
    <property type="entry name" value="FEMABX"/>
</dbReference>
<keyword evidence="3" id="KW-0133">Cell shape</keyword>
<evidence type="ECO:0000313" key="7">
    <source>
        <dbReference type="EMBL" id="OGZ84616.1"/>
    </source>
</evidence>
<gene>
    <name evidence="7" type="ORF">A2401_01025</name>
</gene>
<evidence type="ECO:0008006" key="9">
    <source>
        <dbReference type="Google" id="ProtNLM"/>
    </source>
</evidence>
<evidence type="ECO:0000256" key="4">
    <source>
        <dbReference type="ARBA" id="ARBA00022984"/>
    </source>
</evidence>
<evidence type="ECO:0000256" key="5">
    <source>
        <dbReference type="ARBA" id="ARBA00023315"/>
    </source>
</evidence>
<organism evidence="7 8">
    <name type="scientific">Candidatus Staskawiczbacteria bacterium RIFOXYC1_FULL_38_18</name>
    <dbReference type="NCBI Taxonomy" id="1802229"/>
    <lineage>
        <taxon>Bacteria</taxon>
        <taxon>Candidatus Staskawicziibacteriota</taxon>
    </lineage>
</organism>
<evidence type="ECO:0000256" key="2">
    <source>
        <dbReference type="ARBA" id="ARBA00022679"/>
    </source>
</evidence>
<dbReference type="GO" id="GO:0008360">
    <property type="term" value="P:regulation of cell shape"/>
    <property type="evidence" value="ECO:0007669"/>
    <property type="project" value="UniProtKB-KW"/>
</dbReference>
<dbReference type="PANTHER" id="PTHR36174:SF1">
    <property type="entry name" value="LIPID II:GLYCINE GLYCYLTRANSFERASE"/>
    <property type="match status" value="1"/>
</dbReference>
<proteinExistence type="inferred from homology"/>
<comment type="similarity">
    <text evidence="1">Belongs to the FemABX family.</text>
</comment>
<keyword evidence="5" id="KW-0012">Acyltransferase</keyword>
<dbReference type="Pfam" id="PF02388">
    <property type="entry name" value="FemAB"/>
    <property type="match status" value="2"/>
</dbReference>
<keyword evidence="2" id="KW-0808">Transferase</keyword>
<keyword evidence="6" id="KW-0961">Cell wall biogenesis/degradation</keyword>
<dbReference type="InterPro" id="IPR016181">
    <property type="entry name" value="Acyl_CoA_acyltransferase"/>
</dbReference>
<name>A0A1G2JBV2_9BACT</name>
<reference evidence="7 8" key="1">
    <citation type="journal article" date="2016" name="Nat. Commun.">
        <title>Thousands of microbial genomes shed light on interconnected biogeochemical processes in an aquifer system.</title>
        <authorList>
            <person name="Anantharaman K."/>
            <person name="Brown C.T."/>
            <person name="Hug L.A."/>
            <person name="Sharon I."/>
            <person name="Castelle C.J."/>
            <person name="Probst A.J."/>
            <person name="Thomas B.C."/>
            <person name="Singh A."/>
            <person name="Wilkins M.J."/>
            <person name="Karaoz U."/>
            <person name="Brodie E.L."/>
            <person name="Williams K.H."/>
            <person name="Hubbard S.S."/>
            <person name="Banfield J.F."/>
        </authorList>
    </citation>
    <scope>NUCLEOTIDE SEQUENCE [LARGE SCALE GENOMIC DNA]</scope>
</reference>
<dbReference type="GO" id="GO:0016755">
    <property type="term" value="F:aminoacyltransferase activity"/>
    <property type="evidence" value="ECO:0007669"/>
    <property type="project" value="InterPro"/>
</dbReference>
<keyword evidence="4" id="KW-0573">Peptidoglycan synthesis</keyword>
<comment type="caution">
    <text evidence="7">The sequence shown here is derived from an EMBL/GenBank/DDBJ whole genome shotgun (WGS) entry which is preliminary data.</text>
</comment>